<proteinExistence type="predicted"/>
<gene>
    <name evidence="1" type="ORF">AVEN_19646_1</name>
</gene>
<dbReference type="AlphaFoldDB" id="A0A4Y2C5J6"/>
<reference evidence="1 2" key="1">
    <citation type="journal article" date="2019" name="Sci. Rep.">
        <title>Orb-weaving spider Araneus ventricosus genome elucidates the spidroin gene catalogue.</title>
        <authorList>
            <person name="Kono N."/>
            <person name="Nakamura H."/>
            <person name="Ohtoshi R."/>
            <person name="Moran D.A.P."/>
            <person name="Shinohara A."/>
            <person name="Yoshida Y."/>
            <person name="Fujiwara M."/>
            <person name="Mori M."/>
            <person name="Tomita M."/>
            <person name="Arakawa K."/>
        </authorList>
    </citation>
    <scope>NUCLEOTIDE SEQUENCE [LARGE SCALE GENOMIC DNA]</scope>
</reference>
<organism evidence="1 2">
    <name type="scientific">Araneus ventricosus</name>
    <name type="common">Orbweaver spider</name>
    <name type="synonym">Epeira ventricosa</name>
    <dbReference type="NCBI Taxonomy" id="182803"/>
    <lineage>
        <taxon>Eukaryota</taxon>
        <taxon>Metazoa</taxon>
        <taxon>Ecdysozoa</taxon>
        <taxon>Arthropoda</taxon>
        <taxon>Chelicerata</taxon>
        <taxon>Arachnida</taxon>
        <taxon>Araneae</taxon>
        <taxon>Araneomorphae</taxon>
        <taxon>Entelegynae</taxon>
        <taxon>Araneoidea</taxon>
        <taxon>Araneidae</taxon>
        <taxon>Araneus</taxon>
    </lineage>
</organism>
<dbReference type="Proteomes" id="UP000499080">
    <property type="component" value="Unassembled WGS sequence"/>
</dbReference>
<name>A0A4Y2C5J6_ARAVE</name>
<sequence>MRASEDVDPADLMRFCIFSPDLDKLISTCLWRVHSFTAEMLNAFDDAIEPNEELYLDETLRMEITTIRQPVYQCRKCCRVIRSRDCPKDLHVCGSQKCPSCQKFVVLEEHVFCLPRASPKKSSSDIIFSDLETGQSSEKQVVNFAIF</sequence>
<evidence type="ECO:0000313" key="1">
    <source>
        <dbReference type="EMBL" id="GBL98574.1"/>
    </source>
</evidence>
<keyword evidence="2" id="KW-1185">Reference proteome</keyword>
<evidence type="ECO:0000313" key="2">
    <source>
        <dbReference type="Proteomes" id="UP000499080"/>
    </source>
</evidence>
<protein>
    <submittedName>
        <fullName evidence="1">Uncharacterized protein</fullName>
    </submittedName>
</protein>
<dbReference type="EMBL" id="BGPR01000141">
    <property type="protein sequence ID" value="GBL98574.1"/>
    <property type="molecule type" value="Genomic_DNA"/>
</dbReference>
<comment type="caution">
    <text evidence="1">The sequence shown here is derived from an EMBL/GenBank/DDBJ whole genome shotgun (WGS) entry which is preliminary data.</text>
</comment>
<accession>A0A4Y2C5J6</accession>